<evidence type="ECO:0000313" key="3">
    <source>
        <dbReference type="Proteomes" id="UP000709295"/>
    </source>
</evidence>
<dbReference type="EMBL" id="JAENGY010002026">
    <property type="protein sequence ID" value="KAG6945769.1"/>
    <property type="molecule type" value="Genomic_DNA"/>
</dbReference>
<proteinExistence type="predicted"/>
<evidence type="ECO:0000256" key="1">
    <source>
        <dbReference type="SAM" id="MobiDB-lite"/>
    </source>
</evidence>
<evidence type="ECO:0000313" key="2">
    <source>
        <dbReference type="EMBL" id="KAG6945769.1"/>
    </source>
</evidence>
<organism evidence="2 3">
    <name type="scientific">Phytophthora aleatoria</name>
    <dbReference type="NCBI Taxonomy" id="2496075"/>
    <lineage>
        <taxon>Eukaryota</taxon>
        <taxon>Sar</taxon>
        <taxon>Stramenopiles</taxon>
        <taxon>Oomycota</taxon>
        <taxon>Peronosporomycetes</taxon>
        <taxon>Peronosporales</taxon>
        <taxon>Peronosporaceae</taxon>
        <taxon>Phytophthora</taxon>
    </lineage>
</organism>
<gene>
    <name evidence="2" type="ORF">JG688_00016395</name>
</gene>
<name>A0A8J5MCW2_9STRA</name>
<accession>A0A8J5MCW2</accession>
<protein>
    <submittedName>
        <fullName evidence="2">Uncharacterized protein</fullName>
    </submittedName>
</protein>
<dbReference type="AlphaFoldDB" id="A0A8J5MCW2"/>
<feature type="region of interest" description="Disordered" evidence="1">
    <location>
        <begin position="1"/>
        <end position="37"/>
    </location>
</feature>
<reference evidence="2" key="1">
    <citation type="submission" date="2021-01" db="EMBL/GenBank/DDBJ databases">
        <title>Phytophthora aleatoria, a newly-described species from Pinus radiata is distinct from Phytophthora cactorum isolates based on comparative genomics.</title>
        <authorList>
            <person name="Mcdougal R."/>
            <person name="Panda P."/>
            <person name="Williams N."/>
            <person name="Studholme D.J."/>
        </authorList>
    </citation>
    <scope>NUCLEOTIDE SEQUENCE</scope>
    <source>
        <strain evidence="2">NZFS 4037</strain>
    </source>
</reference>
<comment type="caution">
    <text evidence="2">The sequence shown here is derived from an EMBL/GenBank/DDBJ whole genome shotgun (WGS) entry which is preliminary data.</text>
</comment>
<feature type="compositionally biased region" description="Basic residues" evidence="1">
    <location>
        <begin position="1"/>
        <end position="15"/>
    </location>
</feature>
<keyword evidence="3" id="KW-1185">Reference proteome</keyword>
<sequence length="55" mass="5887">MGSRLTKARSARRPLRTLLPVSDGGLRGRSRLIQPRELSCPQATLEVSSNSGVPG</sequence>
<dbReference type="Proteomes" id="UP000709295">
    <property type="component" value="Unassembled WGS sequence"/>
</dbReference>